<dbReference type="InterPro" id="IPR039425">
    <property type="entry name" value="RNA_pol_sigma-70-like"/>
</dbReference>
<keyword evidence="3 6" id="KW-0731">Sigma factor</keyword>
<dbReference type="AlphaFoldDB" id="A0A939K0P3"/>
<feature type="domain" description="RNA polymerase sigma factor 70 region 4 type 2" evidence="8">
    <location>
        <begin position="136"/>
        <end position="182"/>
    </location>
</feature>
<dbReference type="InterPro" id="IPR013325">
    <property type="entry name" value="RNA_pol_sigma_r2"/>
</dbReference>
<evidence type="ECO:0000259" key="7">
    <source>
        <dbReference type="Pfam" id="PF04542"/>
    </source>
</evidence>
<dbReference type="CDD" id="cd06171">
    <property type="entry name" value="Sigma70_r4"/>
    <property type="match status" value="1"/>
</dbReference>
<evidence type="ECO:0000259" key="8">
    <source>
        <dbReference type="Pfam" id="PF08281"/>
    </source>
</evidence>
<dbReference type="SUPFAM" id="SSF88659">
    <property type="entry name" value="Sigma3 and sigma4 domains of RNA polymerase sigma factors"/>
    <property type="match status" value="1"/>
</dbReference>
<comment type="similarity">
    <text evidence="1 6">Belongs to the sigma-70 factor family. ECF subfamily.</text>
</comment>
<dbReference type="InterPro" id="IPR007627">
    <property type="entry name" value="RNA_pol_sigma70_r2"/>
</dbReference>
<keyword evidence="10" id="KW-1185">Reference proteome</keyword>
<dbReference type="InterPro" id="IPR013324">
    <property type="entry name" value="RNA_pol_sigma_r3/r4-like"/>
</dbReference>
<feature type="domain" description="RNA polymerase sigma-70 region 2" evidence="7">
    <location>
        <begin position="28"/>
        <end position="95"/>
    </location>
</feature>
<dbReference type="NCBIfam" id="TIGR02937">
    <property type="entry name" value="sigma70-ECF"/>
    <property type="match status" value="1"/>
</dbReference>
<keyword evidence="2 6" id="KW-0805">Transcription regulation</keyword>
<protein>
    <recommendedName>
        <fullName evidence="6">RNA polymerase sigma factor</fullName>
    </recommendedName>
</protein>
<dbReference type="InterPro" id="IPR013249">
    <property type="entry name" value="RNA_pol_sigma70_r4_t2"/>
</dbReference>
<dbReference type="InterPro" id="IPR014284">
    <property type="entry name" value="RNA_pol_sigma-70_dom"/>
</dbReference>
<evidence type="ECO:0000256" key="2">
    <source>
        <dbReference type="ARBA" id="ARBA00023015"/>
    </source>
</evidence>
<gene>
    <name evidence="9" type="ORF">J2I48_25570</name>
</gene>
<dbReference type="GO" id="GO:0003677">
    <property type="term" value="F:DNA binding"/>
    <property type="evidence" value="ECO:0007669"/>
    <property type="project" value="UniProtKB-KW"/>
</dbReference>
<evidence type="ECO:0000313" key="9">
    <source>
        <dbReference type="EMBL" id="MBO0934404.1"/>
    </source>
</evidence>
<dbReference type="SUPFAM" id="SSF88946">
    <property type="entry name" value="Sigma2 domain of RNA polymerase sigma factors"/>
    <property type="match status" value="1"/>
</dbReference>
<evidence type="ECO:0000256" key="6">
    <source>
        <dbReference type="RuleBase" id="RU000716"/>
    </source>
</evidence>
<name>A0A939K0P3_9BACT</name>
<keyword evidence="5 6" id="KW-0804">Transcription</keyword>
<accession>A0A939K0P3</accession>
<dbReference type="InterPro" id="IPR000838">
    <property type="entry name" value="RNA_pol_sigma70_ECF_CS"/>
</dbReference>
<dbReference type="PANTHER" id="PTHR43133">
    <property type="entry name" value="RNA POLYMERASE ECF-TYPE SIGMA FACTO"/>
    <property type="match status" value="1"/>
</dbReference>
<dbReference type="Gene3D" id="1.10.1740.10">
    <property type="match status" value="1"/>
</dbReference>
<dbReference type="Pfam" id="PF08281">
    <property type="entry name" value="Sigma70_r4_2"/>
    <property type="match status" value="1"/>
</dbReference>
<evidence type="ECO:0000256" key="1">
    <source>
        <dbReference type="ARBA" id="ARBA00010641"/>
    </source>
</evidence>
<organism evidence="9 10">
    <name type="scientific">Fibrella aquatilis</name>
    <dbReference type="NCBI Taxonomy" id="2817059"/>
    <lineage>
        <taxon>Bacteria</taxon>
        <taxon>Pseudomonadati</taxon>
        <taxon>Bacteroidota</taxon>
        <taxon>Cytophagia</taxon>
        <taxon>Cytophagales</taxon>
        <taxon>Spirosomataceae</taxon>
        <taxon>Fibrella</taxon>
    </lineage>
</organism>
<evidence type="ECO:0000256" key="3">
    <source>
        <dbReference type="ARBA" id="ARBA00023082"/>
    </source>
</evidence>
<dbReference type="GO" id="GO:0006352">
    <property type="term" value="P:DNA-templated transcription initiation"/>
    <property type="evidence" value="ECO:0007669"/>
    <property type="project" value="InterPro"/>
</dbReference>
<dbReference type="PROSITE" id="PS01063">
    <property type="entry name" value="SIGMA70_ECF"/>
    <property type="match status" value="1"/>
</dbReference>
<comment type="caution">
    <text evidence="9">The sequence shown here is derived from an EMBL/GenBank/DDBJ whole genome shotgun (WGS) entry which is preliminary data.</text>
</comment>
<evidence type="ECO:0000256" key="5">
    <source>
        <dbReference type="ARBA" id="ARBA00023163"/>
    </source>
</evidence>
<reference evidence="9 10" key="1">
    <citation type="submission" date="2021-03" db="EMBL/GenBank/DDBJ databases">
        <title>Fibrella sp. HMF5036 genome sequencing and assembly.</title>
        <authorList>
            <person name="Kang H."/>
            <person name="Kim H."/>
            <person name="Bae S."/>
            <person name="Joh K."/>
        </authorList>
    </citation>
    <scope>NUCLEOTIDE SEQUENCE [LARGE SCALE GENOMIC DNA]</scope>
    <source>
        <strain evidence="9 10">HMF5036</strain>
    </source>
</reference>
<dbReference type="GO" id="GO:0016987">
    <property type="term" value="F:sigma factor activity"/>
    <property type="evidence" value="ECO:0007669"/>
    <property type="project" value="UniProtKB-KW"/>
</dbReference>
<evidence type="ECO:0000313" key="10">
    <source>
        <dbReference type="Proteomes" id="UP000664795"/>
    </source>
</evidence>
<dbReference type="PANTHER" id="PTHR43133:SF8">
    <property type="entry name" value="RNA POLYMERASE SIGMA FACTOR HI_1459-RELATED"/>
    <property type="match status" value="1"/>
</dbReference>
<sequence length="199" mass="22226">MSRADDPANLLLLLTAIGRGEEAAFRALYEHTKSRVFNTALSYVRSREDAEEITQDVYVEVFRSAGAFRGEAGVTTWLYQITVRKSLDWLRHRKRQKRFAFLTSLFDPNSGALLHDPPDFFHPGIALDQQENAALLFRAIDKLSDKQKTAYILARVEGLSNIDTANVLGVSVGAVESLLTRATENLKKVAGRWISDIGS</sequence>
<evidence type="ECO:0000256" key="4">
    <source>
        <dbReference type="ARBA" id="ARBA00023125"/>
    </source>
</evidence>
<keyword evidence="4 6" id="KW-0238">DNA-binding</keyword>
<dbReference type="Gene3D" id="1.10.10.10">
    <property type="entry name" value="Winged helix-like DNA-binding domain superfamily/Winged helix DNA-binding domain"/>
    <property type="match status" value="1"/>
</dbReference>
<dbReference type="EMBL" id="JAFMYU010000031">
    <property type="protein sequence ID" value="MBO0934404.1"/>
    <property type="molecule type" value="Genomic_DNA"/>
</dbReference>
<dbReference type="RefSeq" id="WP_207338370.1">
    <property type="nucleotide sequence ID" value="NZ_JAFMYU010000031.1"/>
</dbReference>
<proteinExistence type="inferred from homology"/>
<dbReference type="InterPro" id="IPR036388">
    <property type="entry name" value="WH-like_DNA-bd_sf"/>
</dbReference>
<dbReference type="Proteomes" id="UP000664795">
    <property type="component" value="Unassembled WGS sequence"/>
</dbReference>
<dbReference type="Pfam" id="PF04542">
    <property type="entry name" value="Sigma70_r2"/>
    <property type="match status" value="1"/>
</dbReference>